<organism evidence="3 4">
    <name type="scientific">Thioalbus denitrificans</name>
    <dbReference type="NCBI Taxonomy" id="547122"/>
    <lineage>
        <taxon>Bacteria</taxon>
        <taxon>Pseudomonadati</taxon>
        <taxon>Pseudomonadota</taxon>
        <taxon>Gammaproteobacteria</taxon>
        <taxon>Chromatiales</taxon>
        <taxon>Ectothiorhodospiraceae</taxon>
        <taxon>Thioalbus</taxon>
    </lineage>
</organism>
<dbReference type="PANTHER" id="PTHR35335:SF1">
    <property type="entry name" value="UPF0716 PROTEIN FXSA"/>
    <property type="match status" value="1"/>
</dbReference>
<dbReference type="Proteomes" id="UP000252707">
    <property type="component" value="Unassembled WGS sequence"/>
</dbReference>
<dbReference type="NCBIfam" id="NF008528">
    <property type="entry name" value="PRK11463.1-2"/>
    <property type="match status" value="1"/>
</dbReference>
<evidence type="ECO:0000313" key="4">
    <source>
        <dbReference type="Proteomes" id="UP000252707"/>
    </source>
</evidence>
<dbReference type="Pfam" id="PF04186">
    <property type="entry name" value="FxsA"/>
    <property type="match status" value="1"/>
</dbReference>
<sequence length="154" mass="16221">MRPFPLLLLLFLAIPLLEVMLLIRVGGVIGALPTVALVVLTAVIGVALLRRQGLATLQRVQQSVDAGRLPALEMVEGVGLLLAGAFLLTPGFFTDALGFALLVPALRRLLAAWVLRRGILLQAGHGRPGGGGAEGGAPEDGSRTIEGEYRREDE</sequence>
<dbReference type="PANTHER" id="PTHR35335">
    <property type="entry name" value="UPF0716 PROTEIN FXSA"/>
    <property type="match status" value="1"/>
</dbReference>
<dbReference type="AlphaFoldDB" id="A0A369BZ35"/>
<evidence type="ECO:0000256" key="1">
    <source>
        <dbReference type="SAM" id="MobiDB-lite"/>
    </source>
</evidence>
<gene>
    <name evidence="3" type="ORF">DFQ59_11169</name>
</gene>
<feature type="transmembrane region" description="Helical" evidence="2">
    <location>
        <begin position="31"/>
        <end position="49"/>
    </location>
</feature>
<accession>A0A369BZ35</accession>
<dbReference type="EMBL" id="QPJY01000011">
    <property type="protein sequence ID" value="RCX26195.1"/>
    <property type="molecule type" value="Genomic_DNA"/>
</dbReference>
<dbReference type="InterPro" id="IPR007313">
    <property type="entry name" value="FxsA"/>
</dbReference>
<feature type="transmembrane region" description="Helical" evidence="2">
    <location>
        <begin position="69"/>
        <end position="90"/>
    </location>
</feature>
<evidence type="ECO:0000313" key="3">
    <source>
        <dbReference type="EMBL" id="RCX26195.1"/>
    </source>
</evidence>
<comment type="caution">
    <text evidence="3">The sequence shown here is derived from an EMBL/GenBank/DDBJ whole genome shotgun (WGS) entry which is preliminary data.</text>
</comment>
<dbReference type="RefSeq" id="WP_114280876.1">
    <property type="nucleotide sequence ID" value="NZ_QPJY01000011.1"/>
</dbReference>
<reference evidence="3 4" key="1">
    <citation type="submission" date="2018-07" db="EMBL/GenBank/DDBJ databases">
        <title>Genomic Encyclopedia of Type Strains, Phase IV (KMG-IV): sequencing the most valuable type-strain genomes for metagenomic binning, comparative biology and taxonomic classification.</title>
        <authorList>
            <person name="Goeker M."/>
        </authorList>
    </citation>
    <scope>NUCLEOTIDE SEQUENCE [LARGE SCALE GENOMIC DNA]</scope>
    <source>
        <strain evidence="3 4">DSM 26407</strain>
    </source>
</reference>
<name>A0A369BZ35_9GAMM</name>
<feature type="compositionally biased region" description="Basic and acidic residues" evidence="1">
    <location>
        <begin position="140"/>
        <end position="154"/>
    </location>
</feature>
<protein>
    <submittedName>
        <fullName evidence="3">UPF0716 protein FxsA</fullName>
    </submittedName>
</protein>
<dbReference type="GO" id="GO:0016020">
    <property type="term" value="C:membrane"/>
    <property type="evidence" value="ECO:0007669"/>
    <property type="project" value="InterPro"/>
</dbReference>
<keyword evidence="4" id="KW-1185">Reference proteome</keyword>
<proteinExistence type="predicted"/>
<evidence type="ECO:0000256" key="2">
    <source>
        <dbReference type="SAM" id="Phobius"/>
    </source>
</evidence>
<keyword evidence="2" id="KW-0812">Transmembrane</keyword>
<keyword evidence="2" id="KW-1133">Transmembrane helix</keyword>
<feature type="region of interest" description="Disordered" evidence="1">
    <location>
        <begin position="127"/>
        <end position="154"/>
    </location>
</feature>
<keyword evidence="2" id="KW-0472">Membrane</keyword>